<evidence type="ECO:0000313" key="4">
    <source>
        <dbReference type="Proteomes" id="UP000192374"/>
    </source>
</evidence>
<keyword evidence="1" id="KW-0472">Membrane</keyword>
<dbReference type="Pfam" id="PF10861">
    <property type="entry name" value="DUF2784"/>
    <property type="match status" value="1"/>
</dbReference>
<dbReference type="KEGG" id="mnv:MNVI_42870"/>
<reference evidence="3 4" key="1">
    <citation type="submission" date="2017-02" db="EMBL/GenBank/DDBJ databases">
        <title>The new phylogeny of genus Mycobacterium.</title>
        <authorList>
            <person name="Tortoli E."/>
            <person name="Trovato A."/>
            <person name="Cirillo D.M."/>
        </authorList>
    </citation>
    <scope>NUCLEOTIDE SEQUENCE [LARGE SCALE GENOMIC DNA]</scope>
    <source>
        <strain evidence="3 4">DSM 45145</strain>
    </source>
</reference>
<dbReference type="OrthoDB" id="370375at2"/>
<dbReference type="Proteomes" id="UP000192374">
    <property type="component" value="Unassembled WGS sequence"/>
</dbReference>
<name>A0A7I7PKB1_9MYCO</name>
<reference evidence="2" key="3">
    <citation type="submission" date="2020-02" db="EMBL/GenBank/DDBJ databases">
        <authorList>
            <person name="Matsumoto Y."/>
            <person name="Motooka D."/>
            <person name="Nakamura S."/>
        </authorList>
    </citation>
    <scope>NUCLEOTIDE SEQUENCE</scope>
    <source>
        <strain evidence="2">JCM 16367</strain>
    </source>
</reference>
<dbReference type="RefSeq" id="WP_083087368.1">
    <property type="nucleotide sequence ID" value="NZ_AP022583.1"/>
</dbReference>
<evidence type="ECO:0000256" key="1">
    <source>
        <dbReference type="SAM" id="Phobius"/>
    </source>
</evidence>
<proteinExistence type="predicted"/>
<dbReference type="EMBL" id="AP022583">
    <property type="protein sequence ID" value="BBY08969.1"/>
    <property type="molecule type" value="Genomic_DNA"/>
</dbReference>
<dbReference type="AlphaFoldDB" id="A0A7I7PKB1"/>
<evidence type="ECO:0000313" key="5">
    <source>
        <dbReference type="Proteomes" id="UP000466894"/>
    </source>
</evidence>
<dbReference type="InterPro" id="IPR021218">
    <property type="entry name" value="DUF2784"/>
</dbReference>
<keyword evidence="1" id="KW-0812">Transmembrane</keyword>
<accession>A0A7I7PKB1</accession>
<evidence type="ECO:0008006" key="6">
    <source>
        <dbReference type="Google" id="ProtNLM"/>
    </source>
</evidence>
<reference evidence="2 5" key="2">
    <citation type="journal article" date="2019" name="Emerg. Microbes Infect.">
        <title>Comprehensive subspecies identification of 175 nontuberculous mycobacteria species based on 7547 genomic profiles.</title>
        <authorList>
            <person name="Matsumoto Y."/>
            <person name="Kinjo T."/>
            <person name="Motooka D."/>
            <person name="Nabeya D."/>
            <person name="Jung N."/>
            <person name="Uechi K."/>
            <person name="Horii T."/>
            <person name="Iida T."/>
            <person name="Fujita J."/>
            <person name="Nakamura S."/>
        </authorList>
    </citation>
    <scope>NUCLEOTIDE SEQUENCE [LARGE SCALE GENOMIC DNA]</scope>
    <source>
        <strain evidence="2 5">JCM 16367</strain>
    </source>
</reference>
<keyword evidence="4" id="KW-1185">Reference proteome</keyword>
<dbReference type="EMBL" id="MVIC01000012">
    <property type="protein sequence ID" value="ORB15339.1"/>
    <property type="molecule type" value="Genomic_DNA"/>
</dbReference>
<sequence>MYQLLVVLTVIMHCAFICYVVVGGFLALRWRRTLWLHIAAVLWGTASVVGHVGCPLTGLERWARHSAGMPPLPSKGFIARYMTGVLYPASWAGAVQLAAFALVVVSWALYAWSGRQVPMQRAPIEDGPASASG</sequence>
<feature type="transmembrane region" description="Helical" evidence="1">
    <location>
        <begin position="6"/>
        <end position="27"/>
    </location>
</feature>
<feature type="transmembrane region" description="Helical" evidence="1">
    <location>
        <begin position="91"/>
        <end position="112"/>
    </location>
</feature>
<feature type="transmembrane region" description="Helical" evidence="1">
    <location>
        <begin position="34"/>
        <end position="53"/>
    </location>
</feature>
<evidence type="ECO:0000313" key="2">
    <source>
        <dbReference type="EMBL" id="BBY08969.1"/>
    </source>
</evidence>
<protein>
    <recommendedName>
        <fullName evidence="6">DUF2784 domain-containing protein</fullName>
    </recommendedName>
</protein>
<organism evidence="2 5">
    <name type="scientific">Mycobacterium noviomagense</name>
    <dbReference type="NCBI Taxonomy" id="459858"/>
    <lineage>
        <taxon>Bacteria</taxon>
        <taxon>Bacillati</taxon>
        <taxon>Actinomycetota</taxon>
        <taxon>Actinomycetes</taxon>
        <taxon>Mycobacteriales</taxon>
        <taxon>Mycobacteriaceae</taxon>
        <taxon>Mycobacterium</taxon>
    </lineage>
</organism>
<gene>
    <name evidence="3" type="ORF">BST37_09040</name>
    <name evidence="2" type="ORF">MNVI_42870</name>
</gene>
<keyword evidence="1" id="KW-1133">Transmembrane helix</keyword>
<dbReference type="Proteomes" id="UP000466894">
    <property type="component" value="Chromosome"/>
</dbReference>
<evidence type="ECO:0000313" key="3">
    <source>
        <dbReference type="EMBL" id="ORB15339.1"/>
    </source>
</evidence>